<comment type="caution">
    <text evidence="2">The sequence shown here is derived from an EMBL/GenBank/DDBJ whole genome shotgun (WGS) entry which is preliminary data.</text>
</comment>
<name>A0AAV7PKM3_PLEWA</name>
<protein>
    <recommendedName>
        <fullName evidence="4">Secreted protein</fullName>
    </recommendedName>
</protein>
<reference evidence="2" key="1">
    <citation type="journal article" date="2022" name="bioRxiv">
        <title>Sequencing and chromosome-scale assembly of the giantPleurodeles waltlgenome.</title>
        <authorList>
            <person name="Brown T."/>
            <person name="Elewa A."/>
            <person name="Iarovenko S."/>
            <person name="Subramanian E."/>
            <person name="Araus A.J."/>
            <person name="Petzold A."/>
            <person name="Susuki M."/>
            <person name="Suzuki K.-i.T."/>
            <person name="Hayashi T."/>
            <person name="Toyoda A."/>
            <person name="Oliveira C."/>
            <person name="Osipova E."/>
            <person name="Leigh N.D."/>
            <person name="Simon A."/>
            <person name="Yun M.H."/>
        </authorList>
    </citation>
    <scope>NUCLEOTIDE SEQUENCE</scope>
    <source>
        <strain evidence="2">20211129_DDA</strain>
        <tissue evidence="2">Liver</tissue>
    </source>
</reference>
<dbReference type="Proteomes" id="UP001066276">
    <property type="component" value="Chromosome 7"/>
</dbReference>
<dbReference type="EMBL" id="JANPWB010000011">
    <property type="protein sequence ID" value="KAJ1127749.1"/>
    <property type="molecule type" value="Genomic_DNA"/>
</dbReference>
<keyword evidence="1" id="KW-0732">Signal</keyword>
<keyword evidence="3" id="KW-1185">Reference proteome</keyword>
<feature type="chain" id="PRO_5043742569" description="Secreted protein" evidence="1">
    <location>
        <begin position="18"/>
        <end position="156"/>
    </location>
</feature>
<organism evidence="2 3">
    <name type="scientific">Pleurodeles waltl</name>
    <name type="common">Iberian ribbed newt</name>
    <dbReference type="NCBI Taxonomy" id="8319"/>
    <lineage>
        <taxon>Eukaryota</taxon>
        <taxon>Metazoa</taxon>
        <taxon>Chordata</taxon>
        <taxon>Craniata</taxon>
        <taxon>Vertebrata</taxon>
        <taxon>Euteleostomi</taxon>
        <taxon>Amphibia</taxon>
        <taxon>Batrachia</taxon>
        <taxon>Caudata</taxon>
        <taxon>Salamandroidea</taxon>
        <taxon>Salamandridae</taxon>
        <taxon>Pleurodelinae</taxon>
        <taxon>Pleurodeles</taxon>
    </lineage>
</organism>
<evidence type="ECO:0000313" key="2">
    <source>
        <dbReference type="EMBL" id="KAJ1127749.1"/>
    </source>
</evidence>
<gene>
    <name evidence="2" type="ORF">NDU88_006142</name>
</gene>
<proteinExistence type="predicted"/>
<feature type="signal peptide" evidence="1">
    <location>
        <begin position="1"/>
        <end position="17"/>
    </location>
</feature>
<evidence type="ECO:0000256" key="1">
    <source>
        <dbReference type="SAM" id="SignalP"/>
    </source>
</evidence>
<evidence type="ECO:0000313" key="3">
    <source>
        <dbReference type="Proteomes" id="UP001066276"/>
    </source>
</evidence>
<evidence type="ECO:0008006" key="4">
    <source>
        <dbReference type="Google" id="ProtNLM"/>
    </source>
</evidence>
<dbReference type="AlphaFoldDB" id="A0AAV7PKM3"/>
<accession>A0AAV7PKM3</accession>
<sequence>MRLFLFTFGVCSGDASAFKLANREKLKPSVFCVGLHPYASSIPGAGRVCGRDVDCRLSARRQAVLWIDYCLCRTRALYSAHELLLSTQGAGLNQPRSLQPMFTANRRSTPGSRCSSNSLVNQVMLSLGFLPKGAEKRLVERRHQRSSTAGCCLPLC</sequence>